<evidence type="ECO:0000256" key="1">
    <source>
        <dbReference type="SAM" id="Coils"/>
    </source>
</evidence>
<dbReference type="Proteomes" id="UP000265703">
    <property type="component" value="Unassembled WGS sequence"/>
</dbReference>
<name>A0A397SG92_9GLOM</name>
<evidence type="ECO:0000313" key="3">
    <source>
        <dbReference type="Proteomes" id="UP000265703"/>
    </source>
</evidence>
<dbReference type="OrthoDB" id="2442097at2759"/>
<sequence>MSNTQSIDSLRELNVKLLAEITELRKKFAEIESENAEIPELRRNVADVEAENAKLRQIIEENAKRDSSVAVDGQSKNDKEAIAKQSVPSSCIYLNVEIKVEAESTKKCFAEDSSSDDNLLLIPNYSQGKQDQSLPSCVSDQKSLVNREIDTFLDDAHKKSVSNGIRRRNKEKLLREIASLKVLPSAENNLTISSGNDKIESSTKTVSSRNDQMSGSIIASTSKITGHEEILSWVYYSNNFENKVVEIHHETGVTDKTARTQIYKEMLEHLAENGVGIDKIKCVNCSANEISKLTNEQIQNVIDQVTSKTISLGNDQSHMPLKTTNGDASSKLMVNVSTTSRPPIPRTTYDRSYFCNKTLGQYPTIYREFSSENFDYYGITDKTSCDPKKTCPLCSLDHDDEESIEEKDNMTKTDKILTPEYLDWHAKLSGLPSILTDKIHFKLYKRYKKETGNEPWQLSEVMISISEKPQVSDFKPITFKARPDPELIIKSIHEAHPSFYSERSMIPGGDTSIESQIEEYSKGKRQNEIGMPSHELISKYFPQ</sequence>
<proteinExistence type="predicted"/>
<dbReference type="EMBL" id="QKYT01000453">
    <property type="protein sequence ID" value="RIA85038.1"/>
    <property type="molecule type" value="Genomic_DNA"/>
</dbReference>
<comment type="caution">
    <text evidence="2">The sequence shown here is derived from an EMBL/GenBank/DDBJ whole genome shotgun (WGS) entry which is preliminary data.</text>
</comment>
<feature type="coiled-coil region" evidence="1">
    <location>
        <begin position="7"/>
        <end position="65"/>
    </location>
</feature>
<organism evidence="2 3">
    <name type="scientific">Glomus cerebriforme</name>
    <dbReference type="NCBI Taxonomy" id="658196"/>
    <lineage>
        <taxon>Eukaryota</taxon>
        <taxon>Fungi</taxon>
        <taxon>Fungi incertae sedis</taxon>
        <taxon>Mucoromycota</taxon>
        <taxon>Glomeromycotina</taxon>
        <taxon>Glomeromycetes</taxon>
        <taxon>Glomerales</taxon>
        <taxon>Glomeraceae</taxon>
        <taxon>Glomus</taxon>
    </lineage>
</organism>
<protein>
    <submittedName>
        <fullName evidence="2">Uncharacterized protein</fullName>
    </submittedName>
</protein>
<keyword evidence="1" id="KW-0175">Coiled coil</keyword>
<gene>
    <name evidence="2" type="ORF">C1645_831411</name>
</gene>
<reference evidence="2 3" key="1">
    <citation type="submission" date="2018-06" db="EMBL/GenBank/DDBJ databases">
        <title>Comparative genomics reveals the genomic features of Rhizophagus irregularis, R. cerebriforme, R. diaphanum and Gigaspora rosea, and their symbiotic lifestyle signature.</title>
        <authorList>
            <person name="Morin E."/>
            <person name="San Clemente H."/>
            <person name="Chen E.C.H."/>
            <person name="De La Providencia I."/>
            <person name="Hainaut M."/>
            <person name="Kuo A."/>
            <person name="Kohler A."/>
            <person name="Murat C."/>
            <person name="Tang N."/>
            <person name="Roy S."/>
            <person name="Loubradou J."/>
            <person name="Henrissat B."/>
            <person name="Grigoriev I.V."/>
            <person name="Corradi N."/>
            <person name="Roux C."/>
            <person name="Martin F.M."/>
        </authorList>
    </citation>
    <scope>NUCLEOTIDE SEQUENCE [LARGE SCALE GENOMIC DNA]</scope>
    <source>
        <strain evidence="2 3">DAOM 227022</strain>
    </source>
</reference>
<dbReference type="AlphaFoldDB" id="A0A397SG92"/>
<accession>A0A397SG92</accession>
<keyword evidence="3" id="KW-1185">Reference proteome</keyword>
<evidence type="ECO:0000313" key="2">
    <source>
        <dbReference type="EMBL" id="RIA85038.1"/>
    </source>
</evidence>